<dbReference type="Pfam" id="PF03572">
    <property type="entry name" value="Peptidase_S41"/>
    <property type="match status" value="1"/>
</dbReference>
<sequence length="131" mass="13845">MYSWESHEGQAAQYGSGAIAASEPLAVLVNKGTASASEILAGALKDNKRAVLYGEPTFGKGKIQSVFQLSDGPGLAVTVARYETPARTGIDKDEGGFCGCLQDSESTCYVNRGQLFARFLCFDIILGLKTA</sequence>
<dbReference type="GO" id="GO:0008236">
    <property type="term" value="F:serine-type peptidase activity"/>
    <property type="evidence" value="ECO:0007669"/>
    <property type="project" value="InterPro"/>
</dbReference>
<proteinExistence type="predicted"/>
<dbReference type="Proteomes" id="UP000886885">
    <property type="component" value="Chromosome 10D"/>
</dbReference>
<organism evidence="2 3">
    <name type="scientific">Populus tomentosa</name>
    <name type="common">Chinese white poplar</name>
    <dbReference type="NCBI Taxonomy" id="118781"/>
    <lineage>
        <taxon>Eukaryota</taxon>
        <taxon>Viridiplantae</taxon>
        <taxon>Streptophyta</taxon>
        <taxon>Embryophyta</taxon>
        <taxon>Tracheophyta</taxon>
        <taxon>Spermatophyta</taxon>
        <taxon>Magnoliopsida</taxon>
        <taxon>eudicotyledons</taxon>
        <taxon>Gunneridae</taxon>
        <taxon>Pentapetalae</taxon>
        <taxon>rosids</taxon>
        <taxon>fabids</taxon>
        <taxon>Malpighiales</taxon>
        <taxon>Salicaceae</taxon>
        <taxon>Saliceae</taxon>
        <taxon>Populus</taxon>
    </lineage>
</organism>
<keyword evidence="3" id="KW-1185">Reference proteome</keyword>
<dbReference type="PANTHER" id="PTHR32060">
    <property type="entry name" value="TAIL-SPECIFIC PROTEASE"/>
    <property type="match status" value="1"/>
</dbReference>
<accession>A0A8X8CCQ1</accession>
<dbReference type="EMBL" id="JAAWWB010000020">
    <property type="protein sequence ID" value="KAG6757281.1"/>
    <property type="molecule type" value="Genomic_DNA"/>
</dbReference>
<feature type="domain" description="Tail specific protease" evidence="1">
    <location>
        <begin position="1"/>
        <end position="94"/>
    </location>
</feature>
<dbReference type="GO" id="GO:0004175">
    <property type="term" value="F:endopeptidase activity"/>
    <property type="evidence" value="ECO:0007669"/>
    <property type="project" value="TreeGrafter"/>
</dbReference>
<dbReference type="AlphaFoldDB" id="A0A8X8CCQ1"/>
<evidence type="ECO:0000313" key="2">
    <source>
        <dbReference type="EMBL" id="KAG6757281.1"/>
    </source>
</evidence>
<dbReference type="OrthoDB" id="43580at2759"/>
<dbReference type="InterPro" id="IPR005151">
    <property type="entry name" value="Tail-specific_protease"/>
</dbReference>
<comment type="caution">
    <text evidence="2">The sequence shown here is derived from an EMBL/GenBank/DDBJ whole genome shotgun (WGS) entry which is preliminary data.</text>
</comment>
<dbReference type="GO" id="GO:0006508">
    <property type="term" value="P:proteolysis"/>
    <property type="evidence" value="ECO:0007669"/>
    <property type="project" value="InterPro"/>
</dbReference>
<evidence type="ECO:0000313" key="3">
    <source>
        <dbReference type="Proteomes" id="UP000886885"/>
    </source>
</evidence>
<dbReference type="SMART" id="SM00245">
    <property type="entry name" value="TSPc"/>
    <property type="match status" value="1"/>
</dbReference>
<protein>
    <recommendedName>
        <fullName evidence="1">Tail specific protease domain-containing protein</fullName>
    </recommendedName>
</protein>
<reference evidence="2" key="1">
    <citation type="journal article" date="2020" name="bioRxiv">
        <title>Hybrid origin of Populus tomentosa Carr. identified through genome sequencing and phylogenomic analysis.</title>
        <authorList>
            <person name="An X."/>
            <person name="Gao K."/>
            <person name="Chen Z."/>
            <person name="Li J."/>
            <person name="Yang X."/>
            <person name="Yang X."/>
            <person name="Zhou J."/>
            <person name="Guo T."/>
            <person name="Zhao T."/>
            <person name="Huang S."/>
            <person name="Miao D."/>
            <person name="Khan W.U."/>
            <person name="Rao P."/>
            <person name="Ye M."/>
            <person name="Lei B."/>
            <person name="Liao W."/>
            <person name="Wang J."/>
            <person name="Ji L."/>
            <person name="Li Y."/>
            <person name="Guo B."/>
            <person name="Mustafa N.S."/>
            <person name="Li S."/>
            <person name="Yun Q."/>
            <person name="Keller S.R."/>
            <person name="Mao J."/>
            <person name="Zhang R."/>
            <person name="Strauss S.H."/>
        </authorList>
    </citation>
    <scope>NUCLEOTIDE SEQUENCE</scope>
    <source>
        <strain evidence="2">GM15</strain>
        <tissue evidence="2">Leaf</tissue>
    </source>
</reference>
<name>A0A8X8CCQ1_POPTO</name>
<gene>
    <name evidence="2" type="ORF">POTOM_037588</name>
</gene>
<evidence type="ECO:0000259" key="1">
    <source>
        <dbReference type="SMART" id="SM00245"/>
    </source>
</evidence>
<dbReference type="PANTHER" id="PTHR32060:SF7">
    <property type="entry name" value="CARBOXYL-TERMINAL-PROCESSING PEPTIDASE 2, CHLOROPLASTIC"/>
    <property type="match status" value="1"/>
</dbReference>